<dbReference type="Pfam" id="PF00107">
    <property type="entry name" value="ADH_zinc_N"/>
    <property type="match status" value="1"/>
</dbReference>
<dbReference type="SMART" id="SM00829">
    <property type="entry name" value="PKS_ER"/>
    <property type="match status" value="1"/>
</dbReference>
<evidence type="ECO:0000313" key="4">
    <source>
        <dbReference type="EMBL" id="GAA2473343.1"/>
    </source>
</evidence>
<evidence type="ECO:0000256" key="2">
    <source>
        <dbReference type="SAM" id="MobiDB-lite"/>
    </source>
</evidence>
<proteinExistence type="predicted"/>
<feature type="region of interest" description="Disordered" evidence="2">
    <location>
        <begin position="1"/>
        <end position="22"/>
    </location>
</feature>
<evidence type="ECO:0000259" key="3">
    <source>
        <dbReference type="SMART" id="SM00829"/>
    </source>
</evidence>
<dbReference type="EMBL" id="BAAATL010000006">
    <property type="protein sequence ID" value="GAA2473343.1"/>
    <property type="molecule type" value="Genomic_DNA"/>
</dbReference>
<dbReference type="SUPFAM" id="SSF50129">
    <property type="entry name" value="GroES-like"/>
    <property type="match status" value="1"/>
</dbReference>
<dbReference type="InterPro" id="IPR020843">
    <property type="entry name" value="ER"/>
</dbReference>
<gene>
    <name evidence="4" type="ORF">GCM10010422_15310</name>
</gene>
<dbReference type="Gene3D" id="3.40.50.720">
    <property type="entry name" value="NAD(P)-binding Rossmann-like Domain"/>
    <property type="match status" value="1"/>
</dbReference>
<dbReference type="PANTHER" id="PTHR44154">
    <property type="entry name" value="QUINONE OXIDOREDUCTASE"/>
    <property type="match status" value="1"/>
</dbReference>
<comment type="caution">
    <text evidence="4">The sequence shown here is derived from an EMBL/GenBank/DDBJ whole genome shotgun (WGS) entry which is preliminary data.</text>
</comment>
<dbReference type="Proteomes" id="UP001501721">
    <property type="component" value="Unassembled WGS sequence"/>
</dbReference>
<feature type="domain" description="Enoyl reductase (ER)" evidence="3">
    <location>
        <begin position="34"/>
        <end position="367"/>
    </location>
</feature>
<reference evidence="5" key="1">
    <citation type="journal article" date="2019" name="Int. J. Syst. Evol. Microbiol.">
        <title>The Global Catalogue of Microorganisms (GCM) 10K type strain sequencing project: providing services to taxonomists for standard genome sequencing and annotation.</title>
        <authorList>
            <consortium name="The Broad Institute Genomics Platform"/>
            <consortium name="The Broad Institute Genome Sequencing Center for Infectious Disease"/>
            <person name="Wu L."/>
            <person name="Ma J."/>
        </authorList>
    </citation>
    <scope>NUCLEOTIDE SEQUENCE [LARGE SCALE GENOMIC DNA]</scope>
    <source>
        <strain evidence="5">JCM 6923</strain>
    </source>
</reference>
<dbReference type="SUPFAM" id="SSF51735">
    <property type="entry name" value="NAD(P)-binding Rossmann-fold domains"/>
    <property type="match status" value="1"/>
</dbReference>
<keyword evidence="5" id="KW-1185">Reference proteome</keyword>
<dbReference type="InterPro" id="IPR011032">
    <property type="entry name" value="GroES-like_sf"/>
</dbReference>
<organism evidence="4 5">
    <name type="scientific">Streptomyces graminearus</name>
    <dbReference type="NCBI Taxonomy" id="284030"/>
    <lineage>
        <taxon>Bacteria</taxon>
        <taxon>Bacillati</taxon>
        <taxon>Actinomycetota</taxon>
        <taxon>Actinomycetes</taxon>
        <taxon>Kitasatosporales</taxon>
        <taxon>Streptomycetaceae</taxon>
        <taxon>Streptomyces</taxon>
    </lineage>
</organism>
<evidence type="ECO:0000313" key="5">
    <source>
        <dbReference type="Proteomes" id="UP001501721"/>
    </source>
</evidence>
<dbReference type="Pfam" id="PF08240">
    <property type="entry name" value="ADH_N"/>
    <property type="match status" value="1"/>
</dbReference>
<name>A0ABP5Y449_9ACTN</name>
<dbReference type="PANTHER" id="PTHR44154:SF1">
    <property type="entry name" value="QUINONE OXIDOREDUCTASE"/>
    <property type="match status" value="1"/>
</dbReference>
<dbReference type="InterPro" id="IPR013149">
    <property type="entry name" value="ADH-like_C"/>
</dbReference>
<sequence>MDNPTESDTERGRGVGRGPAAPTAMKAIAYTHRGGPDVLELVERPIPEPGPGEVRVRVRVSGVNPTDWKARGGGPTDWKGAAPGQALPAPQVPHQDGAGLLDAVGEGVDAGLLGRRVWIWEAAWMRPDGTAQEYVVLPAPQAVPLPDHASYDLGACLGIPGFTAHRALTLPGSGPDRLGPGAWAGRTVLVAGGAGAVGNAAIQLARWSGATVITTVSSPEKARLARAAGAEHVVDYRAADAASAIRGVAPRGVDLVVEVAPAVNAELDQAVLAFGGTVVYYSNDGGNTLTLPVFDQFIAGTRWQGLLVYAVPPKAKAQAVADLTAAVGAGALRVGEAAGLPLHRYPLEKTAEAQRAVQDGTIGRVLVDVGEF</sequence>
<dbReference type="InterPro" id="IPR036291">
    <property type="entry name" value="NAD(P)-bd_dom_sf"/>
</dbReference>
<evidence type="ECO:0000256" key="1">
    <source>
        <dbReference type="ARBA" id="ARBA00022857"/>
    </source>
</evidence>
<dbReference type="CDD" id="cd08253">
    <property type="entry name" value="zeta_crystallin"/>
    <property type="match status" value="1"/>
</dbReference>
<dbReference type="Gene3D" id="3.90.180.10">
    <property type="entry name" value="Medium-chain alcohol dehydrogenases, catalytic domain"/>
    <property type="match status" value="1"/>
</dbReference>
<accession>A0ABP5Y449</accession>
<dbReference type="InterPro" id="IPR051603">
    <property type="entry name" value="Zinc-ADH_QOR/CCCR"/>
</dbReference>
<dbReference type="InterPro" id="IPR013154">
    <property type="entry name" value="ADH-like_N"/>
</dbReference>
<keyword evidence="1" id="KW-0521">NADP</keyword>
<protein>
    <submittedName>
        <fullName evidence="4">NADPH:quinone reductase</fullName>
    </submittedName>
</protein>